<reference evidence="2" key="1">
    <citation type="journal article" date="2019" name="Int. J. Syst. Evol. Microbiol.">
        <title>The Global Catalogue of Microorganisms (GCM) 10K type strain sequencing project: providing services to taxonomists for standard genome sequencing and annotation.</title>
        <authorList>
            <consortium name="The Broad Institute Genomics Platform"/>
            <consortium name="The Broad Institute Genome Sequencing Center for Infectious Disease"/>
            <person name="Wu L."/>
            <person name="Ma J."/>
        </authorList>
    </citation>
    <scope>NUCLEOTIDE SEQUENCE [LARGE SCALE GENOMIC DNA]</scope>
    <source>
        <strain evidence="2">JCM 18303</strain>
    </source>
</reference>
<keyword evidence="1" id="KW-0489">Methyltransferase</keyword>
<name>A0ABP9QH40_9PSEU</name>
<accession>A0ABP9QH40</accession>
<evidence type="ECO:0000313" key="2">
    <source>
        <dbReference type="Proteomes" id="UP001428817"/>
    </source>
</evidence>
<gene>
    <name evidence="1" type="ORF">GCM10023321_46620</name>
</gene>
<dbReference type="EMBL" id="BAABJP010000024">
    <property type="protein sequence ID" value="GAA5161811.1"/>
    <property type="molecule type" value="Genomic_DNA"/>
</dbReference>
<keyword evidence="2" id="KW-1185">Reference proteome</keyword>
<evidence type="ECO:0000313" key="1">
    <source>
        <dbReference type="EMBL" id="GAA5161811.1"/>
    </source>
</evidence>
<dbReference type="Pfam" id="PF04672">
    <property type="entry name" value="Methyltransf_19"/>
    <property type="match status" value="1"/>
</dbReference>
<dbReference type="Gene3D" id="3.40.50.150">
    <property type="entry name" value="Vaccinia Virus protein VP39"/>
    <property type="match status" value="1"/>
</dbReference>
<dbReference type="PIRSF" id="PIRSF017393">
    <property type="entry name" value="MTase_SAV2177"/>
    <property type="match status" value="1"/>
</dbReference>
<dbReference type="SUPFAM" id="SSF53335">
    <property type="entry name" value="S-adenosyl-L-methionine-dependent methyltransferases"/>
    <property type="match status" value="1"/>
</dbReference>
<protein>
    <submittedName>
        <fullName evidence="1">SAM-dependent methyltransferase</fullName>
    </submittedName>
</protein>
<sequence length="273" mass="30212">MADLSFGPKHVPAEKIRFDVPHRGRIWSYWLGGKDHYPVDRAAGEAVAEIYPDIRRIALESRRFLERVVRYATVEAGIRQFLDLGNGLPATSNTHDVAQRFAPDARIAYVDGDPLVQAHQRALLVNTTPRGMTAYVDAEYFEPDLIISGAREVLDFDRPILAMFMGVLGYVADFADQRAIVSRVMEAAAPGSYAVLWGVTNTSEAARRGEELLAQTGALRYHLRSPEQLASCFDGMRMLEPGMVPLTQWRPDLAEAGLEPAPMDAYGALALKP</sequence>
<dbReference type="InterPro" id="IPR006764">
    <property type="entry name" value="SAM_dep_MeTrfase_SAV2177_type"/>
</dbReference>
<proteinExistence type="predicted"/>
<keyword evidence="1" id="KW-0808">Transferase</keyword>
<comment type="caution">
    <text evidence="1">The sequence shown here is derived from an EMBL/GenBank/DDBJ whole genome shotgun (WGS) entry which is preliminary data.</text>
</comment>
<dbReference type="GO" id="GO:0032259">
    <property type="term" value="P:methylation"/>
    <property type="evidence" value="ECO:0007669"/>
    <property type="project" value="UniProtKB-KW"/>
</dbReference>
<dbReference type="InterPro" id="IPR029063">
    <property type="entry name" value="SAM-dependent_MTases_sf"/>
</dbReference>
<dbReference type="Proteomes" id="UP001428817">
    <property type="component" value="Unassembled WGS sequence"/>
</dbReference>
<dbReference type="GO" id="GO:0008168">
    <property type="term" value="F:methyltransferase activity"/>
    <property type="evidence" value="ECO:0007669"/>
    <property type="project" value="UniProtKB-KW"/>
</dbReference>
<organism evidence="1 2">
    <name type="scientific">Pseudonocardia eucalypti</name>
    <dbReference type="NCBI Taxonomy" id="648755"/>
    <lineage>
        <taxon>Bacteria</taxon>
        <taxon>Bacillati</taxon>
        <taxon>Actinomycetota</taxon>
        <taxon>Actinomycetes</taxon>
        <taxon>Pseudonocardiales</taxon>
        <taxon>Pseudonocardiaceae</taxon>
        <taxon>Pseudonocardia</taxon>
    </lineage>
</organism>